<keyword evidence="2" id="KW-1003">Cell membrane</keyword>
<dbReference type="AlphaFoldDB" id="A0A375EDY0"/>
<feature type="transmembrane region" description="Helical" evidence="6">
    <location>
        <begin position="245"/>
        <end position="266"/>
    </location>
</feature>
<comment type="caution">
    <text evidence="8">The sequence shown here is derived from an EMBL/GenBank/DDBJ whole genome shotgun (WGS) entry which is preliminary data.</text>
</comment>
<evidence type="ECO:0000256" key="2">
    <source>
        <dbReference type="ARBA" id="ARBA00022475"/>
    </source>
</evidence>
<feature type="transmembrane region" description="Helical" evidence="6">
    <location>
        <begin position="139"/>
        <end position="161"/>
    </location>
</feature>
<dbReference type="Proteomes" id="UP000256952">
    <property type="component" value="Chromosome CBM2613_b"/>
</dbReference>
<feature type="transmembrane region" description="Helical" evidence="6">
    <location>
        <begin position="303"/>
        <end position="325"/>
    </location>
</feature>
<feature type="transmembrane region" description="Helical" evidence="6">
    <location>
        <begin position="278"/>
        <end position="297"/>
    </location>
</feature>
<dbReference type="InterPro" id="IPR020846">
    <property type="entry name" value="MFS_dom"/>
</dbReference>
<dbReference type="Pfam" id="PF07690">
    <property type="entry name" value="MFS_1"/>
    <property type="match status" value="1"/>
</dbReference>
<feature type="transmembrane region" description="Helical" evidence="6">
    <location>
        <begin position="110"/>
        <end position="132"/>
    </location>
</feature>
<dbReference type="PANTHER" id="PTHR43124">
    <property type="entry name" value="PURINE EFFLUX PUMP PBUE"/>
    <property type="match status" value="1"/>
</dbReference>
<proteinExistence type="predicted"/>
<dbReference type="InterPro" id="IPR011701">
    <property type="entry name" value="MFS"/>
</dbReference>
<feature type="transmembrane region" description="Helical" evidence="6">
    <location>
        <begin position="57"/>
        <end position="74"/>
    </location>
</feature>
<dbReference type="PANTHER" id="PTHR43124:SF10">
    <property type="entry name" value="PURINE EFFLUX PUMP PBUE"/>
    <property type="match status" value="1"/>
</dbReference>
<feature type="transmembrane region" description="Helical" evidence="6">
    <location>
        <begin position="369"/>
        <end position="386"/>
    </location>
</feature>
<evidence type="ECO:0000256" key="3">
    <source>
        <dbReference type="ARBA" id="ARBA00022692"/>
    </source>
</evidence>
<feature type="domain" description="Major facilitator superfamily (MFS) profile" evidence="7">
    <location>
        <begin position="15"/>
        <end position="390"/>
    </location>
</feature>
<accession>A0A375EDY0</accession>
<keyword evidence="5 6" id="KW-0472">Membrane</keyword>
<feature type="transmembrane region" description="Helical" evidence="6">
    <location>
        <begin position="81"/>
        <end position="104"/>
    </location>
</feature>
<feature type="transmembrane region" description="Helical" evidence="6">
    <location>
        <begin position="16"/>
        <end position="37"/>
    </location>
</feature>
<feature type="transmembrane region" description="Helical" evidence="6">
    <location>
        <begin position="167"/>
        <end position="189"/>
    </location>
</feature>
<dbReference type="PROSITE" id="PS50850">
    <property type="entry name" value="MFS"/>
    <property type="match status" value="1"/>
</dbReference>
<sequence>MPRPSKRRESIVDRRIYLLTATVFLAGIAENICIGILPSLSTGLGVSLATAGQLTTVFSAVFAVTALLASALLMRGDRKTLLLAALGVFALSNGVAAASPGYAVLFGARVLMAASCALVIQLAVMLATALATPATRGRALGLVFVGISGSLVLGVPAGMVLDQWAGWRAVFATLALLALLPAVLLWRGLPRSPLQRTASLRPYWQALADVRALCAQLVSVAMIGGHFTLFAYLSPYLQAHLGADARALTACYAAFGVAGVTGAWLGGWCSDRIGAGRALLACPAAFCVSMAVLPLAAISPWLLLPALMVWGAISWSVSPIVQNFLVRQAPADADARIGINVAAMHVGVAVGAGLGGVMVDRGALLETPWLGSAMVALAFGLALAAVRGQRWRAALP</sequence>
<gene>
    <name evidence="8" type="ORF">CBM2613_B80009</name>
</gene>
<keyword evidence="3 6" id="KW-0812">Transmembrane</keyword>
<organism evidence="8">
    <name type="scientific">Cupriavidus taiwanensis</name>
    <dbReference type="NCBI Taxonomy" id="164546"/>
    <lineage>
        <taxon>Bacteria</taxon>
        <taxon>Pseudomonadati</taxon>
        <taxon>Pseudomonadota</taxon>
        <taxon>Betaproteobacteria</taxon>
        <taxon>Burkholderiales</taxon>
        <taxon>Burkholderiaceae</taxon>
        <taxon>Cupriavidus</taxon>
    </lineage>
</organism>
<reference evidence="8" key="1">
    <citation type="submission" date="2018-01" db="EMBL/GenBank/DDBJ databases">
        <authorList>
            <person name="Clerissi C."/>
        </authorList>
    </citation>
    <scope>NUCLEOTIDE SEQUENCE</scope>
    <source>
        <strain evidence="8">Cupriavidus taiwanensis STM 8556</strain>
    </source>
</reference>
<protein>
    <submittedName>
        <fullName evidence="8">Transporter, MFS_1 family</fullName>
    </submittedName>
</protein>
<dbReference type="GO" id="GO:0022857">
    <property type="term" value="F:transmembrane transporter activity"/>
    <property type="evidence" value="ECO:0007669"/>
    <property type="project" value="InterPro"/>
</dbReference>
<dbReference type="Gene3D" id="1.20.1250.20">
    <property type="entry name" value="MFS general substrate transporter like domains"/>
    <property type="match status" value="1"/>
</dbReference>
<dbReference type="CDD" id="cd17324">
    <property type="entry name" value="MFS_NepI_like"/>
    <property type="match status" value="1"/>
</dbReference>
<evidence type="ECO:0000256" key="4">
    <source>
        <dbReference type="ARBA" id="ARBA00022989"/>
    </source>
</evidence>
<name>A0A375EDY0_9BURK</name>
<keyword evidence="4 6" id="KW-1133">Transmembrane helix</keyword>
<dbReference type="SUPFAM" id="SSF103473">
    <property type="entry name" value="MFS general substrate transporter"/>
    <property type="match status" value="1"/>
</dbReference>
<dbReference type="EMBL" id="OFTH01000050">
    <property type="protein sequence ID" value="SOZ74145.1"/>
    <property type="molecule type" value="Genomic_DNA"/>
</dbReference>
<evidence type="ECO:0000313" key="8">
    <source>
        <dbReference type="EMBL" id="SOZ74145.1"/>
    </source>
</evidence>
<feature type="transmembrane region" description="Helical" evidence="6">
    <location>
        <begin position="337"/>
        <end position="357"/>
    </location>
</feature>
<evidence type="ECO:0000259" key="7">
    <source>
        <dbReference type="PROSITE" id="PS50850"/>
    </source>
</evidence>
<evidence type="ECO:0000256" key="1">
    <source>
        <dbReference type="ARBA" id="ARBA00004651"/>
    </source>
</evidence>
<evidence type="ECO:0000256" key="6">
    <source>
        <dbReference type="SAM" id="Phobius"/>
    </source>
</evidence>
<evidence type="ECO:0000256" key="5">
    <source>
        <dbReference type="ARBA" id="ARBA00023136"/>
    </source>
</evidence>
<comment type="subcellular location">
    <subcellularLocation>
        <location evidence="1">Cell membrane</location>
        <topology evidence="1">Multi-pass membrane protein</topology>
    </subcellularLocation>
</comment>
<dbReference type="GO" id="GO:0005886">
    <property type="term" value="C:plasma membrane"/>
    <property type="evidence" value="ECO:0007669"/>
    <property type="project" value="UniProtKB-SubCell"/>
</dbReference>
<feature type="transmembrane region" description="Helical" evidence="6">
    <location>
        <begin position="210"/>
        <end position="233"/>
    </location>
</feature>
<dbReference type="InterPro" id="IPR050189">
    <property type="entry name" value="MFS_Efflux_Transporters"/>
</dbReference>
<dbReference type="InterPro" id="IPR036259">
    <property type="entry name" value="MFS_trans_sf"/>
</dbReference>